<accession>A0ABT6PTU9</accession>
<comment type="caution">
    <text evidence="4">The sequence shown here is derived from an EMBL/GenBank/DDBJ whole genome shotgun (WGS) entry which is preliminary data.</text>
</comment>
<name>A0ABT6PTU9_9PSEU</name>
<gene>
    <name evidence="4" type="ORF">QFW96_22560</name>
</gene>
<dbReference type="Pfam" id="PF00106">
    <property type="entry name" value="adh_short"/>
    <property type="match status" value="1"/>
</dbReference>
<evidence type="ECO:0000256" key="2">
    <source>
        <dbReference type="ARBA" id="ARBA00023002"/>
    </source>
</evidence>
<dbReference type="CDD" id="cd05233">
    <property type="entry name" value="SDR_c"/>
    <property type="match status" value="1"/>
</dbReference>
<dbReference type="GO" id="GO:0016491">
    <property type="term" value="F:oxidoreductase activity"/>
    <property type="evidence" value="ECO:0007669"/>
    <property type="project" value="UniProtKB-KW"/>
</dbReference>
<dbReference type="RefSeq" id="WP_281457706.1">
    <property type="nucleotide sequence ID" value="NZ_JASAOF010000018.1"/>
</dbReference>
<reference evidence="4 5" key="1">
    <citation type="submission" date="2023-04" db="EMBL/GenBank/DDBJ databases">
        <title>Draft genome sequence of Saccharopolyspora sp. TS4A08 isolated from sweet potato rhizospheric soil.</title>
        <authorList>
            <person name="Suksaard P."/>
            <person name="Duangmal K."/>
        </authorList>
    </citation>
    <scope>NUCLEOTIDE SEQUENCE [LARGE SCALE GENOMIC DNA]</scope>
    <source>
        <strain evidence="4 5">TS4A08</strain>
    </source>
</reference>
<dbReference type="PANTHER" id="PTHR44196">
    <property type="entry name" value="DEHYDROGENASE/REDUCTASE SDR FAMILY MEMBER 7B"/>
    <property type="match status" value="1"/>
</dbReference>
<proteinExistence type="inferred from homology"/>
<dbReference type="PRINTS" id="PR00080">
    <property type="entry name" value="SDRFAMILY"/>
</dbReference>
<keyword evidence="5" id="KW-1185">Reference proteome</keyword>
<dbReference type="Gene3D" id="3.40.50.720">
    <property type="entry name" value="NAD(P)-binding Rossmann-like Domain"/>
    <property type="match status" value="1"/>
</dbReference>
<dbReference type="EMBL" id="JASAOF010000018">
    <property type="protein sequence ID" value="MDI2031428.1"/>
    <property type="molecule type" value="Genomic_DNA"/>
</dbReference>
<dbReference type="SUPFAM" id="SSF51735">
    <property type="entry name" value="NAD(P)-binding Rossmann-fold domains"/>
    <property type="match status" value="1"/>
</dbReference>
<dbReference type="InterPro" id="IPR002347">
    <property type="entry name" value="SDR_fam"/>
</dbReference>
<protein>
    <submittedName>
        <fullName evidence="4">SDR family oxidoreductase</fullName>
        <ecNumber evidence="4">1.-.-.-</ecNumber>
    </submittedName>
</protein>
<evidence type="ECO:0000256" key="3">
    <source>
        <dbReference type="RuleBase" id="RU000363"/>
    </source>
</evidence>
<dbReference type="Proteomes" id="UP001237595">
    <property type="component" value="Unassembled WGS sequence"/>
</dbReference>
<sequence>MPEIAVVTGAGSGLGRAIARRLGAAGFAVVATDVDHAAARETAGSIPGCRSAEHDVRDAEQHRRIAREATERGRLRVWVNNAGVLALGPAWTHPDAEVKRCVETNVLGTVHGSRAAVEVMRDQPGGGAVLNIASFAAFGAVPDLAVYSGTKHAVLGFTKSLNADLRNAGSRIRATVACLDGTDTPMVQRHAGDPKAGVLRHRGRLLDPDEVARHLVDALGSRRQVVCVPPARGVAAQLLGLAPALSLRLTNAAARRHRT</sequence>
<evidence type="ECO:0000313" key="5">
    <source>
        <dbReference type="Proteomes" id="UP001237595"/>
    </source>
</evidence>
<organism evidence="4 5">
    <name type="scientific">Saccharopolyspora ipomoeae</name>
    <dbReference type="NCBI Taxonomy" id="3042027"/>
    <lineage>
        <taxon>Bacteria</taxon>
        <taxon>Bacillati</taxon>
        <taxon>Actinomycetota</taxon>
        <taxon>Actinomycetes</taxon>
        <taxon>Pseudonocardiales</taxon>
        <taxon>Pseudonocardiaceae</taxon>
        <taxon>Saccharopolyspora</taxon>
    </lineage>
</organism>
<evidence type="ECO:0000313" key="4">
    <source>
        <dbReference type="EMBL" id="MDI2031428.1"/>
    </source>
</evidence>
<dbReference type="PANTHER" id="PTHR44196:SF1">
    <property type="entry name" value="DEHYDROGENASE_REDUCTASE SDR FAMILY MEMBER 7B"/>
    <property type="match status" value="1"/>
</dbReference>
<evidence type="ECO:0000256" key="1">
    <source>
        <dbReference type="ARBA" id="ARBA00006484"/>
    </source>
</evidence>
<keyword evidence="2 4" id="KW-0560">Oxidoreductase</keyword>
<dbReference type="EC" id="1.-.-.-" evidence="4"/>
<dbReference type="PRINTS" id="PR00081">
    <property type="entry name" value="GDHRDH"/>
</dbReference>
<dbReference type="InterPro" id="IPR036291">
    <property type="entry name" value="NAD(P)-bd_dom_sf"/>
</dbReference>
<comment type="similarity">
    <text evidence="1 3">Belongs to the short-chain dehydrogenases/reductases (SDR) family.</text>
</comment>